<dbReference type="AlphaFoldDB" id="A0A2P2KMP2"/>
<evidence type="ECO:0000256" key="1">
    <source>
        <dbReference type="SAM" id="SignalP"/>
    </source>
</evidence>
<proteinExistence type="predicted"/>
<reference evidence="2" key="1">
    <citation type="submission" date="2018-02" db="EMBL/GenBank/DDBJ databases">
        <title>Rhizophora mucronata_Transcriptome.</title>
        <authorList>
            <person name="Meera S.P."/>
            <person name="Sreeshan A."/>
            <person name="Augustine A."/>
        </authorList>
    </citation>
    <scope>NUCLEOTIDE SEQUENCE</scope>
    <source>
        <tissue evidence="2">Leaf</tissue>
    </source>
</reference>
<feature type="signal peptide" evidence="1">
    <location>
        <begin position="1"/>
        <end position="21"/>
    </location>
</feature>
<organism evidence="2">
    <name type="scientific">Rhizophora mucronata</name>
    <name type="common">Asiatic mangrove</name>
    <dbReference type="NCBI Taxonomy" id="61149"/>
    <lineage>
        <taxon>Eukaryota</taxon>
        <taxon>Viridiplantae</taxon>
        <taxon>Streptophyta</taxon>
        <taxon>Embryophyta</taxon>
        <taxon>Tracheophyta</taxon>
        <taxon>Spermatophyta</taxon>
        <taxon>Magnoliopsida</taxon>
        <taxon>eudicotyledons</taxon>
        <taxon>Gunneridae</taxon>
        <taxon>Pentapetalae</taxon>
        <taxon>rosids</taxon>
        <taxon>fabids</taxon>
        <taxon>Malpighiales</taxon>
        <taxon>Rhizophoraceae</taxon>
        <taxon>Rhizophora</taxon>
    </lineage>
</organism>
<keyword evidence="1" id="KW-0732">Signal</keyword>
<feature type="chain" id="PRO_5015172889" evidence="1">
    <location>
        <begin position="22"/>
        <end position="43"/>
    </location>
</feature>
<sequence>MKLRSVLLVVILASLDLLTCPFVNKARRVEIGRATGHTSSWFG</sequence>
<protein>
    <submittedName>
        <fullName evidence="2">Uncharacterized protein</fullName>
    </submittedName>
</protein>
<accession>A0A2P2KMP2</accession>
<name>A0A2P2KMP2_RHIMU</name>
<dbReference type="EMBL" id="GGEC01026510">
    <property type="protein sequence ID" value="MBX06994.1"/>
    <property type="molecule type" value="Transcribed_RNA"/>
</dbReference>
<evidence type="ECO:0000313" key="2">
    <source>
        <dbReference type="EMBL" id="MBX06994.1"/>
    </source>
</evidence>